<dbReference type="Proteomes" id="UP000024635">
    <property type="component" value="Unassembled WGS sequence"/>
</dbReference>
<keyword evidence="2" id="KW-1185">Reference proteome</keyword>
<dbReference type="EMBL" id="JARK01001439">
    <property type="protein sequence ID" value="EYC01988.1"/>
    <property type="molecule type" value="Genomic_DNA"/>
</dbReference>
<dbReference type="AlphaFoldDB" id="A0A016TH99"/>
<protein>
    <submittedName>
        <fullName evidence="1">Uncharacterized protein</fullName>
    </submittedName>
</protein>
<sequence>MRQAQNDQLEMAHTFDQAISRSTSFISYLLLISGPRLFISIASIDFSSKVPVKFRCGTTTLNFGALSFVCRKVRCLEKFPDG</sequence>
<organism evidence="1 2">
    <name type="scientific">Ancylostoma ceylanicum</name>
    <dbReference type="NCBI Taxonomy" id="53326"/>
    <lineage>
        <taxon>Eukaryota</taxon>
        <taxon>Metazoa</taxon>
        <taxon>Ecdysozoa</taxon>
        <taxon>Nematoda</taxon>
        <taxon>Chromadorea</taxon>
        <taxon>Rhabditida</taxon>
        <taxon>Rhabditina</taxon>
        <taxon>Rhabditomorpha</taxon>
        <taxon>Strongyloidea</taxon>
        <taxon>Ancylostomatidae</taxon>
        <taxon>Ancylostomatinae</taxon>
        <taxon>Ancylostoma</taxon>
    </lineage>
</organism>
<comment type="caution">
    <text evidence="1">The sequence shown here is derived from an EMBL/GenBank/DDBJ whole genome shotgun (WGS) entry which is preliminary data.</text>
</comment>
<accession>A0A016TH99</accession>
<name>A0A016TH99_9BILA</name>
<proteinExistence type="predicted"/>
<reference evidence="2" key="1">
    <citation type="journal article" date="2015" name="Nat. Genet.">
        <title>The genome and transcriptome of the zoonotic hookworm Ancylostoma ceylanicum identify infection-specific gene families.</title>
        <authorList>
            <person name="Schwarz E.M."/>
            <person name="Hu Y."/>
            <person name="Antoshechkin I."/>
            <person name="Miller M.M."/>
            <person name="Sternberg P.W."/>
            <person name="Aroian R.V."/>
        </authorList>
    </citation>
    <scope>NUCLEOTIDE SEQUENCE</scope>
    <source>
        <strain evidence="2">HY135</strain>
    </source>
</reference>
<evidence type="ECO:0000313" key="2">
    <source>
        <dbReference type="Proteomes" id="UP000024635"/>
    </source>
</evidence>
<evidence type="ECO:0000313" key="1">
    <source>
        <dbReference type="EMBL" id="EYC01988.1"/>
    </source>
</evidence>
<gene>
    <name evidence="1" type="primary">Acey_s0103.g3577</name>
    <name evidence="1" type="ORF">Y032_0103g3577</name>
</gene>